<comment type="caution">
    <text evidence="3">The sequence shown here is derived from an EMBL/GenBank/DDBJ whole genome shotgun (WGS) entry which is preliminary data.</text>
</comment>
<protein>
    <submittedName>
        <fullName evidence="3">CapA family protein</fullName>
    </submittedName>
</protein>
<keyword evidence="4" id="KW-1185">Reference proteome</keyword>
<comment type="similarity">
    <text evidence="1">Belongs to the CapA family.</text>
</comment>
<dbReference type="InterPro" id="IPR052169">
    <property type="entry name" value="CW_Biosynth-Accessory"/>
</dbReference>
<reference evidence="3 4" key="1">
    <citation type="submission" date="2021-05" db="EMBL/GenBank/DDBJ databases">
        <title>Fusibacter ferrireducens sp. nov., an anaerobic, sulfur- and Fe-reducing bacterium isolated from the mangrove sediment.</title>
        <authorList>
            <person name="Qiu D."/>
        </authorList>
    </citation>
    <scope>NUCLEOTIDE SEQUENCE [LARGE SCALE GENOMIC DNA]</scope>
    <source>
        <strain evidence="3 4">DSM 12116</strain>
    </source>
</reference>
<gene>
    <name evidence="3" type="ORF">KHM83_00705</name>
</gene>
<dbReference type="EMBL" id="JAHBCL010000001">
    <property type="protein sequence ID" value="MBS7525187.1"/>
    <property type="molecule type" value="Genomic_DNA"/>
</dbReference>
<accession>A0ABS5PK43</accession>
<dbReference type="Gene3D" id="3.60.21.10">
    <property type="match status" value="1"/>
</dbReference>
<dbReference type="Proteomes" id="UP000746471">
    <property type="component" value="Unassembled WGS sequence"/>
</dbReference>
<sequence>MYYKPIDLPRNMDQMLEAAGESMRTAVEKYTAEALAQGRWSEPEEYDMDPANMAFAAYWLHKIRNPIVKGMKGFGLEAYFDKFKQNQSTWEPKSFKAEKTYRISASGDLMFGKYVEDSGDVLYKAVESHIFDADCAYANLESTLSKEVPKSLSVEKEGDTPTINLTAAQYEALIQHGGKRYDVLQIANNHIFDCGLEGAEMTMDQLESDGIAYTGVYKSKAASETIVCTQMDDVKIGWISHTFNLNINPLSDEESWRCDLTPFHFEKSPDTSRIKKQIAKAREMGCDLVMLTLHWGLEHEFYPHPDQLKWAHEFAELGVDAIIGHHPHVCQPYELYTPMNDPEKRIPILYSLGNLTPVYGSAATVLSLIANMKVAKGTLNGSEKTLITGIEITPVAYMGMVSDNRNYAALVPVKDLSEQQMDEDFKSYYHEIKKYANLVLGDSWL</sequence>
<dbReference type="InterPro" id="IPR019079">
    <property type="entry name" value="Capsule_synth_CapA"/>
</dbReference>
<dbReference type="CDD" id="cd07381">
    <property type="entry name" value="MPP_CapA"/>
    <property type="match status" value="1"/>
</dbReference>
<dbReference type="SUPFAM" id="SSF56300">
    <property type="entry name" value="Metallo-dependent phosphatases"/>
    <property type="match status" value="1"/>
</dbReference>
<organism evidence="3 4">
    <name type="scientific">Fusibacter paucivorans</name>
    <dbReference type="NCBI Taxonomy" id="76009"/>
    <lineage>
        <taxon>Bacteria</taxon>
        <taxon>Bacillati</taxon>
        <taxon>Bacillota</taxon>
        <taxon>Clostridia</taxon>
        <taxon>Eubacteriales</taxon>
        <taxon>Eubacteriales Family XII. Incertae Sedis</taxon>
        <taxon>Fusibacter</taxon>
    </lineage>
</organism>
<feature type="domain" description="Capsule synthesis protein CapA" evidence="2">
    <location>
        <begin position="102"/>
        <end position="359"/>
    </location>
</feature>
<proteinExistence type="inferred from homology"/>
<dbReference type="SMART" id="SM00854">
    <property type="entry name" value="PGA_cap"/>
    <property type="match status" value="1"/>
</dbReference>
<dbReference type="RefSeq" id="WP_213234971.1">
    <property type="nucleotide sequence ID" value="NZ_JAHBCL010000001.1"/>
</dbReference>
<evidence type="ECO:0000313" key="3">
    <source>
        <dbReference type="EMBL" id="MBS7525187.1"/>
    </source>
</evidence>
<evidence type="ECO:0000259" key="2">
    <source>
        <dbReference type="SMART" id="SM00854"/>
    </source>
</evidence>
<dbReference type="PANTHER" id="PTHR33393">
    <property type="entry name" value="POLYGLUTAMINE SYNTHESIS ACCESSORY PROTEIN RV0574C-RELATED"/>
    <property type="match status" value="1"/>
</dbReference>
<dbReference type="Pfam" id="PF09587">
    <property type="entry name" value="PGA_cap"/>
    <property type="match status" value="1"/>
</dbReference>
<evidence type="ECO:0000313" key="4">
    <source>
        <dbReference type="Proteomes" id="UP000746471"/>
    </source>
</evidence>
<dbReference type="PANTHER" id="PTHR33393:SF12">
    <property type="entry name" value="CAPSULE BIOSYNTHESIS PROTEIN CAPA"/>
    <property type="match status" value="1"/>
</dbReference>
<name>A0ABS5PK43_9FIRM</name>
<evidence type="ECO:0000256" key="1">
    <source>
        <dbReference type="ARBA" id="ARBA00005662"/>
    </source>
</evidence>
<dbReference type="InterPro" id="IPR029052">
    <property type="entry name" value="Metallo-depent_PP-like"/>
</dbReference>